<dbReference type="Pfam" id="PF13581">
    <property type="entry name" value="HATPase_c_2"/>
    <property type="match status" value="1"/>
</dbReference>
<dbReference type="RefSeq" id="WP_128786438.1">
    <property type="nucleotide sequence ID" value="NZ_JAKJSG010000013.1"/>
</dbReference>
<dbReference type="CDD" id="cd16936">
    <property type="entry name" value="HATPase_RsbW-like"/>
    <property type="match status" value="1"/>
</dbReference>
<accession>A0A444JIQ9</accession>
<dbReference type="Gene3D" id="3.30.565.10">
    <property type="entry name" value="Histidine kinase-like ATPase, C-terminal domain"/>
    <property type="match status" value="1"/>
</dbReference>
<organism evidence="4 5">
    <name type="scientific">Photobacterium chitinilyticum</name>
    <dbReference type="NCBI Taxonomy" id="2485123"/>
    <lineage>
        <taxon>Bacteria</taxon>
        <taxon>Pseudomonadati</taxon>
        <taxon>Pseudomonadota</taxon>
        <taxon>Gammaproteobacteria</taxon>
        <taxon>Vibrionales</taxon>
        <taxon>Vibrionaceae</taxon>
        <taxon>Photobacterium</taxon>
    </lineage>
</organism>
<name>A0A444JIQ9_9GAMM</name>
<evidence type="ECO:0000313" key="5">
    <source>
        <dbReference type="Proteomes" id="UP000287563"/>
    </source>
</evidence>
<dbReference type="PROSITE" id="PS50110">
    <property type="entry name" value="RESPONSE_REGULATORY"/>
    <property type="match status" value="1"/>
</dbReference>
<evidence type="ECO:0000259" key="3">
    <source>
        <dbReference type="PROSITE" id="PS50110"/>
    </source>
</evidence>
<keyword evidence="5" id="KW-1185">Reference proteome</keyword>
<dbReference type="SMART" id="SM00331">
    <property type="entry name" value="PP2C_SIG"/>
    <property type="match status" value="1"/>
</dbReference>
<dbReference type="InterPro" id="IPR003594">
    <property type="entry name" value="HATPase_dom"/>
</dbReference>
<dbReference type="PANTHER" id="PTHR44591:SF3">
    <property type="entry name" value="RESPONSE REGULATORY DOMAIN-CONTAINING PROTEIN"/>
    <property type="match status" value="1"/>
</dbReference>
<dbReference type="SUPFAM" id="SSF55874">
    <property type="entry name" value="ATPase domain of HSP90 chaperone/DNA topoisomerase II/histidine kinase"/>
    <property type="match status" value="1"/>
</dbReference>
<dbReference type="AlphaFoldDB" id="A0A444JIQ9"/>
<evidence type="ECO:0000313" key="4">
    <source>
        <dbReference type="EMBL" id="RWX52956.1"/>
    </source>
</evidence>
<dbReference type="Pfam" id="PF07228">
    <property type="entry name" value="SpoIIE"/>
    <property type="match status" value="1"/>
</dbReference>
<gene>
    <name evidence="4" type="ORF">EDI28_24320</name>
</gene>
<evidence type="ECO:0000256" key="1">
    <source>
        <dbReference type="ARBA" id="ARBA00022553"/>
    </source>
</evidence>
<comment type="caution">
    <text evidence="4">The sequence shown here is derived from an EMBL/GenBank/DDBJ whole genome shotgun (WGS) entry which is preliminary data.</text>
</comment>
<dbReference type="PANTHER" id="PTHR44591">
    <property type="entry name" value="STRESS RESPONSE REGULATOR PROTEIN 1"/>
    <property type="match status" value="1"/>
</dbReference>
<dbReference type="InterPro" id="IPR036890">
    <property type="entry name" value="HATPase_C_sf"/>
</dbReference>
<dbReference type="Gene3D" id="3.40.50.2300">
    <property type="match status" value="1"/>
</dbReference>
<sequence>MSQLLFQRQFELSYSNLKSIRKVLADKASTLKLSPDLTQNIKLVCNEYCTNLLDHQAKIASNITISYERSGQYHYLTIKDDGSAWDQLRQQLQTAELPSCEVESGMGLALIRATFPEFDYQRHPEYNQIRFRLPKQNQRRQILIVDDSSSQLALLASFLEQDYQLTLFSQASEALLWLTNNHCDLVLTDLHMPEINGFDFRNKVATIGHHQMLPFVFLSGDTMNNTLITAAQSGIDDFLAKPISKPHLLSVLGRVIERHSNLSSCFEAKLKQQISPDNSHIRIQAIPAPLQLIINQQPQVGGDFVIQRQLKNGSQLIILGDQMGHGLTAKINGSVCFGFISGLLCSTDISPQQLCTLLNSHLYQTSKTTSLVCLIVLHLTKNNILTVYNAGMPNPILSANHVLEIDTGMGLLGLFKTIEVTGRQVQLSAGDSLHCYSDGLNEGQWSQKQLNKIQSLPPNLRHEYLWNHSRQTPEDDCSVVTILHNPHEGAKRPS</sequence>
<feature type="domain" description="Response regulatory" evidence="3">
    <location>
        <begin position="141"/>
        <end position="256"/>
    </location>
</feature>
<dbReference type="OrthoDB" id="9811749at2"/>
<evidence type="ECO:0000256" key="2">
    <source>
        <dbReference type="PROSITE-ProRule" id="PRU00169"/>
    </source>
</evidence>
<dbReference type="Gene3D" id="3.60.40.10">
    <property type="entry name" value="PPM-type phosphatase domain"/>
    <property type="match status" value="1"/>
</dbReference>
<dbReference type="GO" id="GO:0000160">
    <property type="term" value="P:phosphorelay signal transduction system"/>
    <property type="evidence" value="ECO:0007669"/>
    <property type="project" value="InterPro"/>
</dbReference>
<protein>
    <submittedName>
        <fullName evidence="4">Response regulator</fullName>
    </submittedName>
</protein>
<dbReference type="InterPro" id="IPR011006">
    <property type="entry name" value="CheY-like_superfamily"/>
</dbReference>
<reference evidence="4 5" key="1">
    <citation type="submission" date="2018-11" db="EMBL/GenBank/DDBJ databases">
        <title>Photobacterium sp. BEI247 sp. nov., a marine bacterium isolated from Yongle Blue Hole in the South China Sea.</title>
        <authorList>
            <person name="Wang X."/>
        </authorList>
    </citation>
    <scope>NUCLEOTIDE SEQUENCE [LARGE SCALE GENOMIC DNA]</scope>
    <source>
        <strain evidence="5">BEI247</strain>
    </source>
</reference>
<feature type="modified residue" description="4-aspartylphosphate" evidence="2">
    <location>
        <position position="189"/>
    </location>
</feature>
<dbReference type="Proteomes" id="UP000287563">
    <property type="component" value="Unassembled WGS sequence"/>
</dbReference>
<dbReference type="InterPro" id="IPR001932">
    <property type="entry name" value="PPM-type_phosphatase-like_dom"/>
</dbReference>
<dbReference type="SMART" id="SM00448">
    <property type="entry name" value="REC"/>
    <property type="match status" value="1"/>
</dbReference>
<keyword evidence="1 2" id="KW-0597">Phosphoprotein</keyword>
<proteinExistence type="predicted"/>
<dbReference type="InterPro" id="IPR001789">
    <property type="entry name" value="Sig_transdc_resp-reg_receiver"/>
</dbReference>
<dbReference type="SUPFAM" id="SSF81606">
    <property type="entry name" value="PP2C-like"/>
    <property type="match status" value="1"/>
</dbReference>
<dbReference type="InterPro" id="IPR036457">
    <property type="entry name" value="PPM-type-like_dom_sf"/>
</dbReference>
<dbReference type="SUPFAM" id="SSF52172">
    <property type="entry name" value="CheY-like"/>
    <property type="match status" value="1"/>
</dbReference>
<dbReference type="Pfam" id="PF00072">
    <property type="entry name" value="Response_reg"/>
    <property type="match status" value="1"/>
</dbReference>
<dbReference type="EMBL" id="RJLM01000021">
    <property type="protein sequence ID" value="RWX52956.1"/>
    <property type="molecule type" value="Genomic_DNA"/>
</dbReference>
<dbReference type="InterPro" id="IPR050595">
    <property type="entry name" value="Bact_response_regulator"/>
</dbReference>